<feature type="transmembrane region" description="Helical" evidence="6">
    <location>
        <begin position="528"/>
        <end position="546"/>
    </location>
</feature>
<feature type="transmembrane region" description="Helical" evidence="6">
    <location>
        <begin position="166"/>
        <end position="183"/>
    </location>
</feature>
<feature type="transmembrane region" description="Helical" evidence="6">
    <location>
        <begin position="360"/>
        <end position="383"/>
    </location>
</feature>
<feature type="transmembrane region" description="Helical" evidence="6">
    <location>
        <begin position="425"/>
        <end position="453"/>
    </location>
</feature>
<dbReference type="GO" id="GO:0016020">
    <property type="term" value="C:membrane"/>
    <property type="evidence" value="ECO:0007669"/>
    <property type="project" value="UniProtKB-SubCell"/>
</dbReference>
<dbReference type="Proteomes" id="UP000186922">
    <property type="component" value="Unassembled WGS sequence"/>
</dbReference>
<evidence type="ECO:0000313" key="8">
    <source>
        <dbReference type="Proteomes" id="UP000186922"/>
    </source>
</evidence>
<organism evidence="7 8">
    <name type="scientific">Ramazzottius varieornatus</name>
    <name type="common">Water bear</name>
    <name type="synonym">Tardigrade</name>
    <dbReference type="NCBI Taxonomy" id="947166"/>
    <lineage>
        <taxon>Eukaryota</taxon>
        <taxon>Metazoa</taxon>
        <taxon>Ecdysozoa</taxon>
        <taxon>Tardigrada</taxon>
        <taxon>Eutardigrada</taxon>
        <taxon>Parachela</taxon>
        <taxon>Hypsibioidea</taxon>
        <taxon>Ramazzottiidae</taxon>
        <taxon>Ramazzottius</taxon>
    </lineage>
</organism>
<dbReference type="GO" id="GO:0035348">
    <property type="term" value="P:acetyl-CoA transmembrane transport"/>
    <property type="evidence" value="ECO:0007669"/>
    <property type="project" value="InterPro"/>
</dbReference>
<comment type="subcellular location">
    <subcellularLocation>
        <location evidence="1">Membrane</location>
        <topology evidence="1">Multi-pass membrane protein</topology>
    </subcellularLocation>
</comment>
<dbReference type="STRING" id="947166.A0A1D1VCB3"/>
<dbReference type="InterPro" id="IPR024371">
    <property type="entry name" value="AcetylCoA_trans_1-like"/>
</dbReference>
<dbReference type="GO" id="GO:0008521">
    <property type="term" value="F:acetyl-CoA transmembrane transporter activity"/>
    <property type="evidence" value="ECO:0007669"/>
    <property type="project" value="InterPro"/>
</dbReference>
<dbReference type="OrthoDB" id="6415790at2759"/>
<evidence type="ECO:0000313" key="7">
    <source>
        <dbReference type="EMBL" id="GAU97722.1"/>
    </source>
</evidence>
<evidence type="ECO:0000256" key="2">
    <source>
        <dbReference type="ARBA" id="ARBA00022692"/>
    </source>
</evidence>
<proteinExistence type="predicted"/>
<accession>A0A1D1VCB3</accession>
<feature type="transmembrane region" description="Helical" evidence="6">
    <location>
        <begin position="92"/>
        <end position="116"/>
    </location>
</feature>
<feature type="transmembrane region" description="Helical" evidence="6">
    <location>
        <begin position="192"/>
        <end position="213"/>
    </location>
</feature>
<keyword evidence="2 6" id="KW-0812">Transmembrane</keyword>
<evidence type="ECO:0000256" key="5">
    <source>
        <dbReference type="SAM" id="MobiDB-lite"/>
    </source>
</evidence>
<protein>
    <recommendedName>
        <fullName evidence="9">Major facilitator superfamily (MFS) profile domain-containing protein</fullName>
    </recommendedName>
</protein>
<dbReference type="PANTHER" id="PTHR12778:SF9">
    <property type="entry name" value="ACETYL-COENZYME A TRANSPORTER 1"/>
    <property type="match status" value="1"/>
</dbReference>
<sequence>MKWAPASRDNVASCWRMSFPDWEEELAAQKSLLNIGRQMNKRRVGSRTPAVVVDSPAAGDSVIADGSPGSKDRNWDNTEETTPSLKGDWSNVTLLLVLYILQGIPLGLSGSIPMILSSRHVSYHDQAFFSLVFWPFSLKLLWAPIVDSLYSKKFGRRKSWLIPTQYLIGIFMLVLSVTADSVLDRSTGGSPNILVITGVFFVLNFLASIQDIATDGWALSLLRPANVGYASTCNSVGQTAGYFIGNVLFLAFESPDFCNKYIRSVPQAEGILTLPGYLWFWGLTFVACTTVVWVIKREKDDRHDASAGIYSAYGTLLNILKLPSVLRLSVVLLTAKAAFAAAEAVAGLKLIEYGVHKEQLALLAIPMVPLQIILPLLISKYTAGPKPMNIFLKSYPFRMLMGLEFALIVWITPKMQSADGTFPTYYYGLVLLSYAVHQIALYGMFVSVMGFFARVSDPKIGGTYMTLLNTVYNLGGNWPNTLVLGLVDDLTFATCKSGTHEGLSCNQKDKKEACDSGGGTCVVDVDGFYVQVIICFVFGLFWYRFFRTRIQRLQNLPESAWRLQK</sequence>
<dbReference type="EMBL" id="BDGG01000004">
    <property type="protein sequence ID" value="GAU97722.1"/>
    <property type="molecule type" value="Genomic_DNA"/>
</dbReference>
<dbReference type="Gene3D" id="1.20.1250.20">
    <property type="entry name" value="MFS general substrate transporter like domains"/>
    <property type="match status" value="1"/>
</dbReference>
<keyword evidence="4 6" id="KW-0472">Membrane</keyword>
<feature type="transmembrane region" description="Helical" evidence="6">
    <location>
        <begin position="276"/>
        <end position="295"/>
    </location>
</feature>
<evidence type="ECO:0000256" key="1">
    <source>
        <dbReference type="ARBA" id="ARBA00004141"/>
    </source>
</evidence>
<evidence type="ECO:0008006" key="9">
    <source>
        <dbReference type="Google" id="ProtNLM"/>
    </source>
</evidence>
<comment type="caution">
    <text evidence="7">The sequence shown here is derived from an EMBL/GenBank/DDBJ whole genome shotgun (WGS) entry which is preliminary data.</text>
</comment>
<dbReference type="InterPro" id="IPR004752">
    <property type="entry name" value="AmpG_permease/AT-1"/>
</dbReference>
<dbReference type="SUPFAM" id="SSF103473">
    <property type="entry name" value="MFS general substrate transporter"/>
    <property type="match status" value="1"/>
</dbReference>
<gene>
    <name evidence="7" type="primary">RvY_08970-1</name>
    <name evidence="7" type="synonym">RvY_08970.1</name>
    <name evidence="7" type="ORF">RvY_08970</name>
</gene>
<keyword evidence="8" id="KW-1185">Reference proteome</keyword>
<feature type="transmembrane region" description="Helical" evidence="6">
    <location>
        <begin position="395"/>
        <end position="413"/>
    </location>
</feature>
<name>A0A1D1VCB3_RAMVA</name>
<keyword evidence="3 6" id="KW-1133">Transmembrane helix</keyword>
<dbReference type="AlphaFoldDB" id="A0A1D1VCB3"/>
<feature type="transmembrane region" description="Helical" evidence="6">
    <location>
        <begin position="128"/>
        <end position="146"/>
    </location>
</feature>
<dbReference type="InterPro" id="IPR036259">
    <property type="entry name" value="MFS_trans_sf"/>
</dbReference>
<dbReference type="Pfam" id="PF13000">
    <property type="entry name" value="Acatn"/>
    <property type="match status" value="2"/>
</dbReference>
<dbReference type="PANTHER" id="PTHR12778">
    <property type="entry name" value="SOLUTE CARRIER FAMILY 33 ACETYL-COA TRANSPORTER -RELATED"/>
    <property type="match status" value="1"/>
</dbReference>
<feature type="region of interest" description="Disordered" evidence="5">
    <location>
        <begin position="58"/>
        <end position="83"/>
    </location>
</feature>
<evidence type="ECO:0000256" key="3">
    <source>
        <dbReference type="ARBA" id="ARBA00022989"/>
    </source>
</evidence>
<reference evidence="7 8" key="1">
    <citation type="journal article" date="2016" name="Nat. Commun.">
        <title>Extremotolerant tardigrade genome and improved radiotolerance of human cultured cells by tardigrade-unique protein.</title>
        <authorList>
            <person name="Hashimoto T."/>
            <person name="Horikawa D.D."/>
            <person name="Saito Y."/>
            <person name="Kuwahara H."/>
            <person name="Kozuka-Hata H."/>
            <person name="Shin-I T."/>
            <person name="Minakuchi Y."/>
            <person name="Ohishi K."/>
            <person name="Motoyama A."/>
            <person name="Aizu T."/>
            <person name="Enomoto A."/>
            <person name="Kondo K."/>
            <person name="Tanaka S."/>
            <person name="Hara Y."/>
            <person name="Koshikawa S."/>
            <person name="Sagara H."/>
            <person name="Miura T."/>
            <person name="Yokobori S."/>
            <person name="Miyagawa K."/>
            <person name="Suzuki Y."/>
            <person name="Kubo T."/>
            <person name="Oyama M."/>
            <person name="Kohara Y."/>
            <person name="Fujiyama A."/>
            <person name="Arakawa K."/>
            <person name="Katayama T."/>
            <person name="Toyoda A."/>
            <person name="Kunieda T."/>
        </authorList>
    </citation>
    <scope>NUCLEOTIDE SEQUENCE [LARGE SCALE GENOMIC DNA]</scope>
    <source>
        <strain evidence="7 8">YOKOZUNA-1</strain>
    </source>
</reference>
<evidence type="ECO:0000256" key="6">
    <source>
        <dbReference type="SAM" id="Phobius"/>
    </source>
</evidence>
<evidence type="ECO:0000256" key="4">
    <source>
        <dbReference type="ARBA" id="ARBA00023136"/>
    </source>
</evidence>